<proteinExistence type="predicted"/>
<evidence type="ECO:0000259" key="3">
    <source>
        <dbReference type="Pfam" id="PF09976"/>
    </source>
</evidence>
<evidence type="ECO:0000313" key="5">
    <source>
        <dbReference type="Proteomes" id="UP000245137"/>
    </source>
</evidence>
<dbReference type="InterPro" id="IPR018704">
    <property type="entry name" value="SecYEG/CpoB_TPR"/>
</dbReference>
<feature type="transmembrane region" description="Helical" evidence="2">
    <location>
        <begin position="24"/>
        <end position="45"/>
    </location>
</feature>
<dbReference type="Pfam" id="PF09976">
    <property type="entry name" value="TPR_21"/>
    <property type="match status" value="1"/>
</dbReference>
<keyword evidence="2" id="KW-0472">Membrane</keyword>
<dbReference type="RefSeq" id="WP_108916790.1">
    <property type="nucleotide sequence ID" value="NZ_BGJY01000003.1"/>
</dbReference>
<comment type="caution">
    <text evidence="4">The sequence shown here is derived from an EMBL/GenBank/DDBJ whole genome shotgun (WGS) entry which is preliminary data.</text>
</comment>
<accession>A0A2U1SRQ0</accession>
<feature type="region of interest" description="Disordered" evidence="1">
    <location>
        <begin position="218"/>
        <end position="241"/>
    </location>
</feature>
<keyword evidence="5" id="KW-1185">Reference proteome</keyword>
<keyword evidence="2" id="KW-1133">Transmembrane helix</keyword>
<evidence type="ECO:0000313" key="4">
    <source>
        <dbReference type="EMBL" id="PWB94297.1"/>
    </source>
</evidence>
<reference evidence="4 5" key="1">
    <citation type="journal article" date="2018" name="Appl. Microbiol. Biotechnol.">
        <title>Co-cultivation of the strictly anaerobic methanogen Methanosarcina barkeri with aerobic methanotrophs in an oxygen-limited membrane bioreactor.</title>
        <authorList>
            <person name="In 't Zandt M.H."/>
            <person name="van den Bosch T.J.M."/>
            <person name="Rijkers R."/>
            <person name="van Kessel M.A.H.J."/>
            <person name="Jetten M.S.M."/>
            <person name="Welte C.U."/>
        </authorList>
    </citation>
    <scope>NUCLEOTIDE SEQUENCE [LARGE SCALE GENOMIC DNA]</scope>
    <source>
        <strain evidence="4 5">DSM 17706</strain>
    </source>
</reference>
<name>A0A2U1SRQ0_METSR</name>
<dbReference type="EMBL" id="PUIV01000009">
    <property type="protein sequence ID" value="PWB94297.1"/>
    <property type="molecule type" value="Genomic_DNA"/>
</dbReference>
<feature type="compositionally biased region" description="Low complexity" evidence="1">
    <location>
        <begin position="224"/>
        <end position="241"/>
    </location>
</feature>
<keyword evidence="2" id="KW-0812">Transmembrane</keyword>
<organism evidence="4 5">
    <name type="scientific">Methylosinus sporium</name>
    <dbReference type="NCBI Taxonomy" id="428"/>
    <lineage>
        <taxon>Bacteria</taxon>
        <taxon>Pseudomonadati</taxon>
        <taxon>Pseudomonadota</taxon>
        <taxon>Alphaproteobacteria</taxon>
        <taxon>Hyphomicrobiales</taxon>
        <taxon>Methylocystaceae</taxon>
        <taxon>Methylosinus</taxon>
    </lineage>
</organism>
<protein>
    <recommendedName>
        <fullName evidence="3">Ancillary SecYEG translocon subunit/Cell division coordinator CpoB TPR domain-containing protein</fullName>
    </recommendedName>
</protein>
<dbReference type="AlphaFoldDB" id="A0A2U1SRQ0"/>
<sequence>MSDIFHEVDEDIRRDKAANLWKRYQTPVIVGAFLVVVATGAYSFYESNRIKAAEGANVRFSAAAALATQGKGAEAVAAFEALAKDSPRGYATLARLRAAQELAQSDKAKAVAAFDAISEDKGVDKLTQQVAKLRAGLILLEQGERQKMADRLGELVTANGPFRFTAQELLGLDALQDSDFNEAERVFKLILNDQEAPHAMRQRAGAYKALLEAARGAAPPPAAAPAAGQDAAPAPAAPAGK</sequence>
<dbReference type="Proteomes" id="UP000245137">
    <property type="component" value="Unassembled WGS sequence"/>
</dbReference>
<gene>
    <name evidence="4" type="ORF">C5689_08200</name>
</gene>
<dbReference type="OrthoDB" id="7173339at2"/>
<evidence type="ECO:0000256" key="2">
    <source>
        <dbReference type="SAM" id="Phobius"/>
    </source>
</evidence>
<evidence type="ECO:0000256" key="1">
    <source>
        <dbReference type="SAM" id="MobiDB-lite"/>
    </source>
</evidence>
<feature type="domain" description="Ancillary SecYEG translocon subunit/Cell division coordinator CpoB TPR" evidence="3">
    <location>
        <begin position="21"/>
        <end position="192"/>
    </location>
</feature>